<keyword evidence="3" id="KW-1185">Reference proteome</keyword>
<accession>A0A1G4BMY0</accession>
<organism evidence="2 3">
    <name type="scientific">Colletotrichum orchidophilum</name>
    <dbReference type="NCBI Taxonomy" id="1209926"/>
    <lineage>
        <taxon>Eukaryota</taxon>
        <taxon>Fungi</taxon>
        <taxon>Dikarya</taxon>
        <taxon>Ascomycota</taxon>
        <taxon>Pezizomycotina</taxon>
        <taxon>Sordariomycetes</taxon>
        <taxon>Hypocreomycetidae</taxon>
        <taxon>Glomerellales</taxon>
        <taxon>Glomerellaceae</taxon>
        <taxon>Colletotrichum</taxon>
    </lineage>
</organism>
<dbReference type="STRING" id="1209926.A0A1G4BMY0"/>
<sequence>MSLLMSHLAPFSQRVLQPELQAESSSSHNPEQVLRELLPASERDSVGRLSDPAQNVSEWLGRELNLDRLTNVFDSLWFAGRPMPPRPLHLQRVLAREITVTEQMDLHLVWGGDRIFIKPLPRYLLEPRFWEEYLPHPLHHVTSMHRPPCVCSVIRQRALGFLFSYVALVAHESDFNFAKASSLLPQEMQWKAWKVLVQELLDKGEVYRCIDRRFYYGELRLSRLNKIYFFWKTPLHGYVPRWNQYGTFLSDNFTILASSTVFIAIVLTAMQVGLATDLQNNAMFKSVSYNFTIFSILGPLVAAGLLIVTFVYLYVWNWIVTKHEGKKILKKIYNPSEGDDGGQTW</sequence>
<dbReference type="AlphaFoldDB" id="A0A1G4BMY0"/>
<feature type="transmembrane region" description="Helical" evidence="1">
    <location>
        <begin position="253"/>
        <end position="273"/>
    </location>
</feature>
<keyword evidence="1" id="KW-1133">Transmembrane helix</keyword>
<dbReference type="InterPro" id="IPR046536">
    <property type="entry name" value="DUF6601"/>
</dbReference>
<gene>
    <name evidence="2" type="ORF">CORC01_02081</name>
</gene>
<dbReference type="RefSeq" id="XP_022479824.1">
    <property type="nucleotide sequence ID" value="XM_022613733.1"/>
</dbReference>
<dbReference type="EMBL" id="MJBS01000011">
    <property type="protein sequence ID" value="OHF02685.1"/>
    <property type="molecule type" value="Genomic_DNA"/>
</dbReference>
<dbReference type="Proteomes" id="UP000176998">
    <property type="component" value="Unassembled WGS sequence"/>
</dbReference>
<proteinExistence type="predicted"/>
<dbReference type="PANTHER" id="PTHR34414:SF1">
    <property type="entry name" value="SUBTILISIN-LIKE SERINE PROTEASE"/>
    <property type="match status" value="1"/>
</dbReference>
<dbReference type="GeneID" id="34555243"/>
<evidence type="ECO:0008006" key="4">
    <source>
        <dbReference type="Google" id="ProtNLM"/>
    </source>
</evidence>
<evidence type="ECO:0000313" key="3">
    <source>
        <dbReference type="Proteomes" id="UP000176998"/>
    </source>
</evidence>
<keyword evidence="1" id="KW-0472">Membrane</keyword>
<dbReference type="Pfam" id="PF20246">
    <property type="entry name" value="DUF6601"/>
    <property type="match status" value="1"/>
</dbReference>
<dbReference type="OrthoDB" id="5086500at2759"/>
<keyword evidence="1" id="KW-0812">Transmembrane</keyword>
<protein>
    <recommendedName>
        <fullName evidence="4">Subtilisin-like serine protease</fullName>
    </recommendedName>
</protein>
<reference evidence="2 3" key="1">
    <citation type="submission" date="2016-09" db="EMBL/GenBank/DDBJ databases">
        <authorList>
            <person name="Capua I."/>
            <person name="De Benedictis P."/>
            <person name="Joannis T."/>
            <person name="Lombin L.H."/>
            <person name="Cattoli G."/>
        </authorList>
    </citation>
    <scope>NUCLEOTIDE SEQUENCE [LARGE SCALE GENOMIC DNA]</scope>
    <source>
        <strain evidence="2 3">IMI 309357</strain>
    </source>
</reference>
<evidence type="ECO:0000313" key="2">
    <source>
        <dbReference type="EMBL" id="OHF02685.1"/>
    </source>
</evidence>
<name>A0A1G4BMY0_9PEZI</name>
<comment type="caution">
    <text evidence="2">The sequence shown here is derived from an EMBL/GenBank/DDBJ whole genome shotgun (WGS) entry which is preliminary data.</text>
</comment>
<evidence type="ECO:0000256" key="1">
    <source>
        <dbReference type="SAM" id="Phobius"/>
    </source>
</evidence>
<dbReference type="PANTHER" id="PTHR34414">
    <property type="entry name" value="HET DOMAIN-CONTAINING PROTEIN-RELATED"/>
    <property type="match status" value="1"/>
</dbReference>
<feature type="transmembrane region" description="Helical" evidence="1">
    <location>
        <begin position="293"/>
        <end position="320"/>
    </location>
</feature>